<dbReference type="EMBL" id="LRGB01001386">
    <property type="protein sequence ID" value="KZS12099.1"/>
    <property type="molecule type" value="Genomic_DNA"/>
</dbReference>
<organism evidence="1 2">
    <name type="scientific">Daphnia magna</name>
    <dbReference type="NCBI Taxonomy" id="35525"/>
    <lineage>
        <taxon>Eukaryota</taxon>
        <taxon>Metazoa</taxon>
        <taxon>Ecdysozoa</taxon>
        <taxon>Arthropoda</taxon>
        <taxon>Crustacea</taxon>
        <taxon>Branchiopoda</taxon>
        <taxon>Diplostraca</taxon>
        <taxon>Cladocera</taxon>
        <taxon>Anomopoda</taxon>
        <taxon>Daphniidae</taxon>
        <taxon>Daphnia</taxon>
    </lineage>
</organism>
<evidence type="ECO:0000313" key="1">
    <source>
        <dbReference type="EMBL" id="KZS12099.1"/>
    </source>
</evidence>
<gene>
    <name evidence="1" type="ORF">APZ42_023049</name>
</gene>
<sequence length="113" mass="12633">RERPIASAVEQAIPLPDPAVSNNSVEKNFHFTVPSVSGDSVEQRIYLLVTDVSNDSAEQLIPLPKDYVPITMVRPYPKTTMTAKVRVTKTRLGKSRVLTDTPEKEDIEREISL</sequence>
<protein>
    <submittedName>
        <fullName evidence="1">Uncharacterized protein</fullName>
    </submittedName>
</protein>
<dbReference type="AlphaFoldDB" id="A0A162CUI5"/>
<accession>A0A162CUI5</accession>
<comment type="caution">
    <text evidence="1">The sequence shown here is derived from an EMBL/GenBank/DDBJ whole genome shotgun (WGS) entry which is preliminary data.</text>
</comment>
<proteinExistence type="predicted"/>
<evidence type="ECO:0000313" key="2">
    <source>
        <dbReference type="Proteomes" id="UP000076858"/>
    </source>
</evidence>
<keyword evidence="2" id="KW-1185">Reference proteome</keyword>
<feature type="non-terminal residue" evidence="1">
    <location>
        <position position="1"/>
    </location>
</feature>
<reference evidence="1 2" key="1">
    <citation type="submission" date="2016-03" db="EMBL/GenBank/DDBJ databases">
        <title>EvidentialGene: Evidence-directed Construction of Genes on Genomes.</title>
        <authorList>
            <person name="Gilbert D.G."/>
            <person name="Choi J.-H."/>
            <person name="Mockaitis K."/>
            <person name="Colbourne J."/>
            <person name="Pfrender M."/>
        </authorList>
    </citation>
    <scope>NUCLEOTIDE SEQUENCE [LARGE SCALE GENOMIC DNA]</scope>
    <source>
        <strain evidence="1 2">Xinb3</strain>
        <tissue evidence="1">Complete organism</tissue>
    </source>
</reference>
<dbReference type="Proteomes" id="UP000076858">
    <property type="component" value="Unassembled WGS sequence"/>
</dbReference>
<name>A0A162CUI5_9CRUS</name>